<dbReference type="GO" id="GO:0005829">
    <property type="term" value="C:cytosol"/>
    <property type="evidence" value="ECO:0007669"/>
    <property type="project" value="TreeGrafter"/>
</dbReference>
<dbReference type="UniPathway" id="UPA00094"/>
<protein>
    <recommendedName>
        <fullName evidence="8">Acyl carrier protein</fullName>
        <shortName evidence="8">ACP</shortName>
    </recommendedName>
</protein>
<evidence type="ECO:0000256" key="8">
    <source>
        <dbReference type="HAMAP-Rule" id="MF_01217"/>
    </source>
</evidence>
<evidence type="ECO:0000256" key="3">
    <source>
        <dbReference type="ARBA" id="ARBA00022516"/>
    </source>
</evidence>
<dbReference type="InterPro" id="IPR006162">
    <property type="entry name" value="Ppantetheine_attach_site"/>
</dbReference>
<keyword evidence="4 8" id="KW-0597">Phosphoprotein</keyword>
<dbReference type="KEGG" id="erl:AOC36_10520"/>
<dbReference type="HAMAP" id="MF_01217">
    <property type="entry name" value="Acyl_carrier"/>
    <property type="match status" value="1"/>
</dbReference>
<keyword evidence="2 8" id="KW-0596">Phosphopantetheine</keyword>
<keyword evidence="5 8" id="KW-0276">Fatty acid metabolism</keyword>
<feature type="modified residue" description="O-(pantetheine 4'-phosphoryl)serine" evidence="8">
    <location>
        <position position="34"/>
    </location>
</feature>
<dbReference type="OrthoDB" id="9804551at2"/>
<evidence type="ECO:0000259" key="9">
    <source>
        <dbReference type="PROSITE" id="PS50075"/>
    </source>
</evidence>
<dbReference type="GO" id="GO:0016020">
    <property type="term" value="C:membrane"/>
    <property type="evidence" value="ECO:0007669"/>
    <property type="project" value="GOC"/>
</dbReference>
<dbReference type="SMART" id="SM00823">
    <property type="entry name" value="PKS_PP"/>
    <property type="match status" value="1"/>
</dbReference>
<comment type="function">
    <text evidence="1 8">Carrier of the growing fatty acid chain in fatty acid biosynthesis.</text>
</comment>
<dbReference type="AlphaFoldDB" id="A0A0X8H1K2"/>
<dbReference type="InterPro" id="IPR009081">
    <property type="entry name" value="PP-bd_ACP"/>
</dbReference>
<dbReference type="Gene3D" id="1.10.1200.10">
    <property type="entry name" value="ACP-like"/>
    <property type="match status" value="1"/>
</dbReference>
<evidence type="ECO:0000256" key="2">
    <source>
        <dbReference type="ARBA" id="ARBA00022450"/>
    </source>
</evidence>
<evidence type="ECO:0000256" key="7">
    <source>
        <dbReference type="ARBA" id="ARBA00023160"/>
    </source>
</evidence>
<evidence type="ECO:0000256" key="5">
    <source>
        <dbReference type="ARBA" id="ARBA00022832"/>
    </source>
</evidence>
<dbReference type="GO" id="GO:0000035">
    <property type="term" value="F:acyl binding"/>
    <property type="evidence" value="ECO:0007669"/>
    <property type="project" value="TreeGrafter"/>
</dbReference>
<dbReference type="NCBIfam" id="NF002148">
    <property type="entry name" value="PRK00982.1-2"/>
    <property type="match status" value="1"/>
</dbReference>
<evidence type="ECO:0000256" key="4">
    <source>
        <dbReference type="ARBA" id="ARBA00022553"/>
    </source>
</evidence>
<proteinExistence type="inferred from homology"/>
<dbReference type="Pfam" id="PF00550">
    <property type="entry name" value="PP-binding"/>
    <property type="match status" value="1"/>
</dbReference>
<dbReference type="InterPro" id="IPR036736">
    <property type="entry name" value="ACP-like_sf"/>
</dbReference>
<reference evidence="10 11" key="1">
    <citation type="submission" date="2015-10" db="EMBL/GenBank/DDBJ databases">
        <title>Erysipelothrix larvae sp. LV19 isolated from the larval gut of the rhinoceros beetle, Trypoxylus dichotomus.</title>
        <authorList>
            <person name="Lim S."/>
            <person name="Kim B.-C."/>
        </authorList>
    </citation>
    <scope>NUCLEOTIDE SEQUENCE [LARGE SCALE GENOMIC DNA]</scope>
    <source>
        <strain evidence="10 11">LV19</strain>
    </source>
</reference>
<evidence type="ECO:0000313" key="10">
    <source>
        <dbReference type="EMBL" id="AMC94390.1"/>
    </source>
</evidence>
<keyword evidence="3 8" id="KW-0444">Lipid biosynthesis</keyword>
<comment type="subcellular location">
    <subcellularLocation>
        <location evidence="8">Cytoplasm</location>
    </subcellularLocation>
</comment>
<keyword evidence="7 8" id="KW-0275">Fatty acid biosynthesis</keyword>
<organism evidence="10 11">
    <name type="scientific">Erysipelothrix larvae</name>
    <dbReference type="NCBI Taxonomy" id="1514105"/>
    <lineage>
        <taxon>Bacteria</taxon>
        <taxon>Bacillati</taxon>
        <taxon>Bacillota</taxon>
        <taxon>Erysipelotrichia</taxon>
        <taxon>Erysipelotrichales</taxon>
        <taxon>Erysipelotrichaceae</taxon>
        <taxon>Erysipelothrix</taxon>
    </lineage>
</organism>
<dbReference type="PROSITE" id="PS50075">
    <property type="entry name" value="CARRIER"/>
    <property type="match status" value="1"/>
</dbReference>
<dbReference type="PANTHER" id="PTHR20863:SF76">
    <property type="entry name" value="CARRIER DOMAIN-CONTAINING PROTEIN"/>
    <property type="match status" value="1"/>
</dbReference>
<sequence>MKAKVKQIVSEILDVTVDEIKDDVSILDDLGADSIAVMEIVMELEGEYGVDVPTEDVVNLKTVNDIVAYIESKV</sequence>
<dbReference type="EMBL" id="CP013213">
    <property type="protein sequence ID" value="AMC94390.1"/>
    <property type="molecule type" value="Genomic_DNA"/>
</dbReference>
<name>A0A0X8H1K2_9FIRM</name>
<dbReference type="InterPro" id="IPR003231">
    <property type="entry name" value="ACP"/>
</dbReference>
<dbReference type="Proteomes" id="UP000063781">
    <property type="component" value="Chromosome"/>
</dbReference>
<dbReference type="SUPFAM" id="SSF47336">
    <property type="entry name" value="ACP-like"/>
    <property type="match status" value="1"/>
</dbReference>
<evidence type="ECO:0000256" key="1">
    <source>
        <dbReference type="ARBA" id="ARBA00003180"/>
    </source>
</evidence>
<evidence type="ECO:0000256" key="6">
    <source>
        <dbReference type="ARBA" id="ARBA00023098"/>
    </source>
</evidence>
<comment type="similarity">
    <text evidence="8">Belongs to the acyl carrier protein (ACP) family.</text>
</comment>
<evidence type="ECO:0000313" key="11">
    <source>
        <dbReference type="Proteomes" id="UP000063781"/>
    </source>
</evidence>
<keyword evidence="6 8" id="KW-0443">Lipid metabolism</keyword>
<gene>
    <name evidence="8" type="primary">acpP</name>
    <name evidence="10" type="ORF">AOC36_10520</name>
</gene>
<dbReference type="NCBIfam" id="NF002150">
    <property type="entry name" value="PRK00982.1-4"/>
    <property type="match status" value="1"/>
</dbReference>
<dbReference type="GO" id="GO:0000036">
    <property type="term" value="F:acyl carrier activity"/>
    <property type="evidence" value="ECO:0007669"/>
    <property type="project" value="UniProtKB-UniRule"/>
</dbReference>
<feature type="domain" description="Carrier" evidence="9">
    <location>
        <begin position="1"/>
        <end position="74"/>
    </location>
</feature>
<dbReference type="GO" id="GO:0031177">
    <property type="term" value="F:phosphopantetheine binding"/>
    <property type="evidence" value="ECO:0007669"/>
    <property type="project" value="InterPro"/>
</dbReference>
<dbReference type="RefSeq" id="WP_067634073.1">
    <property type="nucleotide sequence ID" value="NZ_CP013213.1"/>
</dbReference>
<dbReference type="PROSITE" id="PS00012">
    <property type="entry name" value="PHOSPHOPANTETHEINE"/>
    <property type="match status" value="1"/>
</dbReference>
<keyword evidence="11" id="KW-1185">Reference proteome</keyword>
<comment type="PTM">
    <text evidence="8">4'-phosphopantetheine is transferred from CoA to a specific serine of apo-ACP by AcpS. This modification is essential for activity because fatty acids are bound in thioester linkage to the sulfhydryl of the prosthetic group.</text>
</comment>
<accession>A0A0X8H1K2</accession>
<dbReference type="PANTHER" id="PTHR20863">
    <property type="entry name" value="ACYL CARRIER PROTEIN"/>
    <property type="match status" value="1"/>
</dbReference>
<comment type="pathway">
    <text evidence="8">Lipid metabolism; fatty acid biosynthesis.</text>
</comment>
<keyword evidence="8" id="KW-0963">Cytoplasm</keyword>
<dbReference type="InterPro" id="IPR020806">
    <property type="entry name" value="PKS_PP-bd"/>
</dbReference>
<dbReference type="STRING" id="1514105.AOC36_10520"/>
<dbReference type="GO" id="GO:0009245">
    <property type="term" value="P:lipid A biosynthetic process"/>
    <property type="evidence" value="ECO:0007669"/>
    <property type="project" value="TreeGrafter"/>
</dbReference>